<dbReference type="PANTHER" id="PTHR45138:SF9">
    <property type="entry name" value="DIGUANYLATE CYCLASE DGCM-RELATED"/>
    <property type="match status" value="1"/>
</dbReference>
<evidence type="ECO:0000256" key="1">
    <source>
        <dbReference type="ARBA" id="ARBA00012528"/>
    </source>
</evidence>
<evidence type="ECO:0000313" key="6">
    <source>
        <dbReference type="EMBL" id="GFK92894.1"/>
    </source>
</evidence>
<name>A0A6V8LMH0_9BACT</name>
<dbReference type="GO" id="GO:0043709">
    <property type="term" value="P:cell adhesion involved in single-species biofilm formation"/>
    <property type="evidence" value="ECO:0007669"/>
    <property type="project" value="TreeGrafter"/>
</dbReference>
<dbReference type="SUPFAM" id="SSF55073">
    <property type="entry name" value="Nucleotide cyclase"/>
    <property type="match status" value="1"/>
</dbReference>
<evidence type="ECO:0000256" key="4">
    <source>
        <dbReference type="SAM" id="Phobius"/>
    </source>
</evidence>
<gene>
    <name evidence="6" type="primary">cph2_1</name>
    <name evidence="6" type="ORF">NNJEOMEG_00722</name>
</gene>
<dbReference type="EMBL" id="BLTE01000002">
    <property type="protein sequence ID" value="GFK92894.1"/>
    <property type="molecule type" value="Genomic_DNA"/>
</dbReference>
<dbReference type="GO" id="GO:1902201">
    <property type="term" value="P:negative regulation of bacterial-type flagellum-dependent cell motility"/>
    <property type="evidence" value="ECO:0007669"/>
    <property type="project" value="TreeGrafter"/>
</dbReference>
<dbReference type="Gene3D" id="6.10.340.10">
    <property type="match status" value="1"/>
</dbReference>
<protein>
    <recommendedName>
        <fullName evidence="1">diguanylate cyclase</fullName>
        <ecNumber evidence="1">2.7.7.65</ecNumber>
    </recommendedName>
</protein>
<keyword evidence="4" id="KW-0472">Membrane</keyword>
<dbReference type="NCBIfam" id="TIGR00254">
    <property type="entry name" value="GGDEF"/>
    <property type="match status" value="1"/>
</dbReference>
<dbReference type="PROSITE" id="PS50887">
    <property type="entry name" value="GGDEF"/>
    <property type="match status" value="1"/>
</dbReference>
<dbReference type="GO" id="GO:0052621">
    <property type="term" value="F:diguanylate cyclase activity"/>
    <property type="evidence" value="ECO:0007669"/>
    <property type="project" value="UniProtKB-EC"/>
</dbReference>
<dbReference type="FunFam" id="3.30.70.270:FF:000001">
    <property type="entry name" value="Diguanylate cyclase domain protein"/>
    <property type="match status" value="1"/>
</dbReference>
<sequence length="592" mass="63837">MNLPGSRSVRGTLMVLIVLLGVTALAPAVLDLRRSLEDLRGAALMEQRNQVAAACLQVVNDFAFERGRTAVALFGADKASEETLAFIRERRAGAERGMERLSAALDGLSGVSGAETLRAWDAVLVLRAESDAAMALPFSARDPSLAGRWLLTAADLLAHLEFLLAELGRAPGADGLYERVCALRVAVVQFRNVVGRESMMVASVTAGVEKVDEAFMNRLLLLRGRSAQLWEQIRQEALLSGGAGFSTALENTRRAFFEGLRPLQESILLGGAHGTELPPPAAYTKESVRALDSIITSLDTVSEDADRVVRHNLATARRTAAGGLVGILAAAVLVAVSARVIARRITRPLRDIVERIDRLRDPGASLQLSGVRDEFTTVRHALDLLDHMLAARERDARALQEANRRLAELAETDELTGLANRRRLNAALAAEWARARRDARPLTLLMIDVDHFKRYNDALGHQAGDERLIDVGRAIRGLARRPGDVAARYGGEEYVLLLPDLPSSKALAHAEEVRQAVEALNLPHEGSPHARVTVSIGMATLTPCGESRAEDLVRLADDALYEAKRLGRNRVEAAPAGAAADCPPPVAGRDPA</sequence>
<dbReference type="InterPro" id="IPR000160">
    <property type="entry name" value="GGDEF_dom"/>
</dbReference>
<dbReference type="AlphaFoldDB" id="A0A6V8LMH0"/>
<dbReference type="InterPro" id="IPR043128">
    <property type="entry name" value="Rev_trsase/Diguanyl_cyclase"/>
</dbReference>
<reference evidence="6 7" key="1">
    <citation type="submission" date="2020-04" db="EMBL/GenBank/DDBJ databases">
        <authorList>
            <consortium name="Desulfovibrio sp. FSS-1 genome sequencing consortium"/>
            <person name="Shimoshige H."/>
            <person name="Kobayashi H."/>
            <person name="Maekawa T."/>
        </authorList>
    </citation>
    <scope>NUCLEOTIDE SEQUENCE [LARGE SCALE GENOMIC DNA]</scope>
    <source>
        <strain evidence="6 7">SIID29052-01</strain>
    </source>
</reference>
<dbReference type="EC" id="2.7.7.65" evidence="1"/>
<dbReference type="InterPro" id="IPR029787">
    <property type="entry name" value="Nucleotide_cyclase"/>
</dbReference>
<dbReference type="PANTHER" id="PTHR45138">
    <property type="entry name" value="REGULATORY COMPONENTS OF SENSORY TRANSDUCTION SYSTEM"/>
    <property type="match status" value="1"/>
</dbReference>
<feature type="region of interest" description="Disordered" evidence="3">
    <location>
        <begin position="572"/>
        <end position="592"/>
    </location>
</feature>
<dbReference type="Gene3D" id="3.30.70.270">
    <property type="match status" value="1"/>
</dbReference>
<reference evidence="6 7" key="2">
    <citation type="submission" date="2020-05" db="EMBL/GenBank/DDBJ databases">
        <title>Draft genome sequence of Desulfovibrio sp. strainFSS-1.</title>
        <authorList>
            <person name="Shimoshige H."/>
            <person name="Kobayashi H."/>
            <person name="Maekawa T."/>
        </authorList>
    </citation>
    <scope>NUCLEOTIDE SEQUENCE [LARGE SCALE GENOMIC DNA]</scope>
    <source>
        <strain evidence="6 7">SIID29052-01</strain>
    </source>
</reference>
<comment type="caution">
    <text evidence="6">The sequence shown here is derived from an EMBL/GenBank/DDBJ whole genome shotgun (WGS) entry which is preliminary data.</text>
</comment>
<dbReference type="Pfam" id="PF00990">
    <property type="entry name" value="GGDEF"/>
    <property type="match status" value="1"/>
</dbReference>
<proteinExistence type="predicted"/>
<dbReference type="CDD" id="cd01949">
    <property type="entry name" value="GGDEF"/>
    <property type="match status" value="1"/>
</dbReference>
<organism evidence="6 7">
    <name type="scientific">Fundidesulfovibrio magnetotacticus</name>
    <dbReference type="NCBI Taxonomy" id="2730080"/>
    <lineage>
        <taxon>Bacteria</taxon>
        <taxon>Pseudomonadati</taxon>
        <taxon>Thermodesulfobacteriota</taxon>
        <taxon>Desulfovibrionia</taxon>
        <taxon>Desulfovibrionales</taxon>
        <taxon>Desulfovibrionaceae</taxon>
        <taxon>Fundidesulfovibrio</taxon>
    </lineage>
</organism>
<evidence type="ECO:0000256" key="3">
    <source>
        <dbReference type="SAM" id="MobiDB-lite"/>
    </source>
</evidence>
<feature type="domain" description="GGDEF" evidence="5">
    <location>
        <begin position="440"/>
        <end position="576"/>
    </location>
</feature>
<accession>A0A6V8LMH0</accession>
<evidence type="ECO:0000313" key="7">
    <source>
        <dbReference type="Proteomes" id="UP000494245"/>
    </source>
</evidence>
<comment type="catalytic activity">
    <reaction evidence="2">
        <text>2 GTP = 3',3'-c-di-GMP + 2 diphosphate</text>
        <dbReference type="Rhea" id="RHEA:24898"/>
        <dbReference type="ChEBI" id="CHEBI:33019"/>
        <dbReference type="ChEBI" id="CHEBI:37565"/>
        <dbReference type="ChEBI" id="CHEBI:58805"/>
        <dbReference type="EC" id="2.7.7.65"/>
    </reaction>
</comment>
<feature type="transmembrane region" description="Helical" evidence="4">
    <location>
        <begin position="320"/>
        <end position="342"/>
    </location>
</feature>
<evidence type="ECO:0000259" key="5">
    <source>
        <dbReference type="PROSITE" id="PS50887"/>
    </source>
</evidence>
<keyword evidence="4" id="KW-0812">Transmembrane</keyword>
<dbReference type="SMART" id="SM00267">
    <property type="entry name" value="GGDEF"/>
    <property type="match status" value="1"/>
</dbReference>
<keyword evidence="7" id="KW-1185">Reference proteome</keyword>
<feature type="transmembrane region" description="Helical" evidence="4">
    <location>
        <begin position="12"/>
        <end position="30"/>
    </location>
</feature>
<evidence type="ECO:0000256" key="2">
    <source>
        <dbReference type="ARBA" id="ARBA00034247"/>
    </source>
</evidence>
<dbReference type="GO" id="GO:0005886">
    <property type="term" value="C:plasma membrane"/>
    <property type="evidence" value="ECO:0007669"/>
    <property type="project" value="TreeGrafter"/>
</dbReference>
<keyword evidence="4" id="KW-1133">Transmembrane helix</keyword>
<dbReference type="InterPro" id="IPR050469">
    <property type="entry name" value="Diguanylate_Cyclase"/>
</dbReference>
<dbReference type="Proteomes" id="UP000494245">
    <property type="component" value="Unassembled WGS sequence"/>
</dbReference>